<dbReference type="EMBL" id="CP039353">
    <property type="protein sequence ID" value="QCE07517.1"/>
    <property type="molecule type" value="Genomic_DNA"/>
</dbReference>
<proteinExistence type="predicted"/>
<name>A0A4D6N6B6_VIGUN</name>
<organism evidence="2 3">
    <name type="scientific">Vigna unguiculata</name>
    <name type="common">Cowpea</name>
    <dbReference type="NCBI Taxonomy" id="3917"/>
    <lineage>
        <taxon>Eukaryota</taxon>
        <taxon>Viridiplantae</taxon>
        <taxon>Streptophyta</taxon>
        <taxon>Embryophyta</taxon>
        <taxon>Tracheophyta</taxon>
        <taxon>Spermatophyta</taxon>
        <taxon>Magnoliopsida</taxon>
        <taxon>eudicotyledons</taxon>
        <taxon>Gunneridae</taxon>
        <taxon>Pentapetalae</taxon>
        <taxon>rosids</taxon>
        <taxon>fabids</taxon>
        <taxon>Fabales</taxon>
        <taxon>Fabaceae</taxon>
        <taxon>Papilionoideae</taxon>
        <taxon>50 kb inversion clade</taxon>
        <taxon>NPAAA clade</taxon>
        <taxon>indigoferoid/millettioid clade</taxon>
        <taxon>Phaseoleae</taxon>
        <taxon>Vigna</taxon>
    </lineage>
</organism>
<accession>A0A4D6N6B6</accession>
<reference evidence="2 3" key="1">
    <citation type="submission" date="2019-04" db="EMBL/GenBank/DDBJ databases">
        <title>An improved genome assembly and genetic linkage map for asparagus bean, Vigna unguiculata ssp. sesquipedialis.</title>
        <authorList>
            <person name="Xia Q."/>
            <person name="Zhang R."/>
            <person name="Dong Y."/>
        </authorList>
    </citation>
    <scope>NUCLEOTIDE SEQUENCE [LARGE SCALE GENOMIC DNA]</scope>
    <source>
        <tissue evidence="2">Leaf</tissue>
    </source>
</reference>
<protein>
    <submittedName>
        <fullName evidence="2">Uncharacterized protein</fullName>
    </submittedName>
</protein>
<keyword evidence="3" id="KW-1185">Reference proteome</keyword>
<gene>
    <name evidence="2" type="ORF">DEO72_LG9g2537</name>
</gene>
<evidence type="ECO:0000313" key="2">
    <source>
        <dbReference type="EMBL" id="QCE07517.1"/>
    </source>
</evidence>
<dbReference type="Proteomes" id="UP000501690">
    <property type="component" value="Linkage Group LG9"/>
</dbReference>
<feature type="compositionally biased region" description="Basic and acidic residues" evidence="1">
    <location>
        <begin position="71"/>
        <end position="81"/>
    </location>
</feature>
<evidence type="ECO:0000313" key="3">
    <source>
        <dbReference type="Proteomes" id="UP000501690"/>
    </source>
</evidence>
<evidence type="ECO:0000256" key="1">
    <source>
        <dbReference type="SAM" id="MobiDB-lite"/>
    </source>
</evidence>
<dbReference type="AlphaFoldDB" id="A0A4D6N6B6"/>
<feature type="region of interest" description="Disordered" evidence="1">
    <location>
        <begin position="39"/>
        <end position="89"/>
    </location>
</feature>
<sequence length="89" mass="9711">MSDRRIEMCIRDSSCDSVETMLLRNRPICVSRSGCGRNSRLGGRAGCTAPRAGRRNMPAPPPFATNSGNDAAREPEARRCSADSLRSRN</sequence>